<dbReference type="OrthoDB" id="6228741at2"/>
<accession>A0A3E0TQH9</accession>
<evidence type="ECO:0000313" key="2">
    <source>
        <dbReference type="Proteomes" id="UP000256478"/>
    </source>
</evidence>
<protein>
    <submittedName>
        <fullName evidence="1">DUF2375 domain-containing protein</fullName>
    </submittedName>
</protein>
<dbReference type="EMBL" id="QUOU01000001">
    <property type="protein sequence ID" value="REL26597.1"/>
    <property type="molecule type" value="Genomic_DNA"/>
</dbReference>
<proteinExistence type="predicted"/>
<dbReference type="Proteomes" id="UP000256478">
    <property type="component" value="Unassembled WGS sequence"/>
</dbReference>
<dbReference type="Pfam" id="PF09558">
    <property type="entry name" value="DUF2375"/>
    <property type="match status" value="1"/>
</dbReference>
<evidence type="ECO:0000313" key="1">
    <source>
        <dbReference type="EMBL" id="REL26597.1"/>
    </source>
</evidence>
<gene>
    <name evidence="1" type="ORF">DXX93_08425</name>
</gene>
<dbReference type="AlphaFoldDB" id="A0A3E0TQH9"/>
<name>A0A3E0TQH9_9GAMM</name>
<sequence length="96" mass="10541">MFSSGSGMKDSGSTTKQLVTVLYLDNNDVQLKHHYGCYPRRDNGRVVLPDDFKQNKQILAVCKGMVTVLSGLGDRIGNDNFVIADNNPLSALESNH</sequence>
<organism evidence="1 2">
    <name type="scientific">Thalassotalea euphylliae</name>
    <dbReference type="NCBI Taxonomy" id="1655234"/>
    <lineage>
        <taxon>Bacteria</taxon>
        <taxon>Pseudomonadati</taxon>
        <taxon>Pseudomonadota</taxon>
        <taxon>Gammaproteobacteria</taxon>
        <taxon>Alteromonadales</taxon>
        <taxon>Colwelliaceae</taxon>
        <taxon>Thalassotalea</taxon>
    </lineage>
</organism>
<reference evidence="1 2" key="1">
    <citation type="submission" date="2018-08" db="EMBL/GenBank/DDBJ databases">
        <title>Thalassotalea euphylliae genome.</title>
        <authorList>
            <person name="Summers S."/>
            <person name="Rice S.A."/>
            <person name="Freckelton M.L."/>
            <person name="Nedved B.T."/>
            <person name="Hadfield M.G."/>
        </authorList>
    </citation>
    <scope>NUCLEOTIDE SEQUENCE [LARGE SCALE GENOMIC DNA]</scope>
    <source>
        <strain evidence="1 2">H1</strain>
    </source>
</reference>
<comment type="caution">
    <text evidence="1">The sequence shown here is derived from an EMBL/GenBank/DDBJ whole genome shotgun (WGS) entry which is preliminary data.</text>
</comment>
<dbReference type="InterPro" id="IPR014271">
    <property type="entry name" value="CHP02922"/>
</dbReference>